<evidence type="ECO:0000256" key="10">
    <source>
        <dbReference type="ARBA" id="ARBA00022597"/>
    </source>
</evidence>
<evidence type="ECO:0000256" key="20">
    <source>
        <dbReference type="SAM" id="Coils"/>
    </source>
</evidence>
<feature type="domain" description="Phosphotransferase system enzyme I N-terminal" evidence="23">
    <location>
        <begin position="12"/>
        <end position="118"/>
    </location>
</feature>
<evidence type="ECO:0000259" key="22">
    <source>
        <dbReference type="Pfam" id="PF02896"/>
    </source>
</evidence>
<comment type="function">
    <text evidence="3">General (non sugar-specific) component of the phosphoenolpyruvate-dependent sugar phosphotransferase system (sugar PTS). This major carbohydrate active-transport system catalyzes the phosphorylation of incoming sugar substrates concomitantly with their translocation across the cell membrane. Enzyme I transfers the phosphoryl group from phosphoenolpyruvate (PEP) to the phosphoryl carrier protein (HPr).</text>
</comment>
<dbReference type="AlphaFoldDB" id="A0A101EKB3"/>
<evidence type="ECO:0000256" key="8">
    <source>
        <dbReference type="ARBA" id="ARBA00022448"/>
    </source>
</evidence>
<dbReference type="PANTHER" id="PTHR46244">
    <property type="entry name" value="PHOSPHOENOLPYRUVATE-PROTEIN PHOSPHOTRANSFERASE"/>
    <property type="match status" value="1"/>
</dbReference>
<evidence type="ECO:0000256" key="11">
    <source>
        <dbReference type="ARBA" id="ARBA00022679"/>
    </source>
</evidence>
<dbReference type="InterPro" id="IPR008731">
    <property type="entry name" value="PTS_EIN"/>
</dbReference>
<evidence type="ECO:0000256" key="3">
    <source>
        <dbReference type="ARBA" id="ARBA00002728"/>
    </source>
</evidence>
<dbReference type="NCBIfam" id="TIGR01417">
    <property type="entry name" value="PTS_I_fam"/>
    <property type="match status" value="1"/>
</dbReference>
<accession>A0A101EKB3</accession>
<dbReference type="SUPFAM" id="SSF52009">
    <property type="entry name" value="Phosphohistidine domain"/>
    <property type="match status" value="1"/>
</dbReference>
<evidence type="ECO:0000256" key="17">
    <source>
        <dbReference type="PIRSR" id="PIRSR000732-1"/>
    </source>
</evidence>
<evidence type="ECO:0000256" key="13">
    <source>
        <dbReference type="ARBA" id="ARBA00022723"/>
    </source>
</evidence>
<dbReference type="InterPro" id="IPR008279">
    <property type="entry name" value="PEP-util_enz_mobile_dom"/>
</dbReference>
<feature type="binding site" evidence="18">
    <location>
        <position position="278"/>
    </location>
    <ligand>
        <name>phosphoenolpyruvate</name>
        <dbReference type="ChEBI" id="CHEBI:58702"/>
    </ligand>
</feature>
<evidence type="ECO:0000256" key="16">
    <source>
        <dbReference type="ARBA" id="ARBA00033235"/>
    </source>
</evidence>
<dbReference type="InterPro" id="IPR036637">
    <property type="entry name" value="Phosphohistidine_dom_sf"/>
</dbReference>
<feature type="binding site" evidence="18">
    <location>
        <position position="442"/>
    </location>
    <ligand>
        <name>phosphoenolpyruvate</name>
        <dbReference type="ChEBI" id="CHEBI:58702"/>
    </ligand>
</feature>
<feature type="active site" description="Proton donor" evidence="17">
    <location>
        <position position="479"/>
    </location>
</feature>
<feature type="active site" description="Tele-phosphohistidine intermediate" evidence="17">
    <location>
        <position position="178"/>
    </location>
</feature>
<dbReference type="GO" id="GO:0016301">
    <property type="term" value="F:kinase activity"/>
    <property type="evidence" value="ECO:0007669"/>
    <property type="project" value="UniProtKB-KW"/>
</dbReference>
<comment type="cofactor">
    <cofactor evidence="2 19">
        <name>Mg(2+)</name>
        <dbReference type="ChEBI" id="CHEBI:18420"/>
    </cofactor>
</comment>
<evidence type="ECO:0000256" key="18">
    <source>
        <dbReference type="PIRSR" id="PIRSR000732-2"/>
    </source>
</evidence>
<dbReference type="Proteomes" id="UP000053911">
    <property type="component" value="Unassembled WGS sequence"/>
</dbReference>
<dbReference type="Gene3D" id="1.10.274.10">
    <property type="entry name" value="PtsI, HPr-binding domain"/>
    <property type="match status" value="1"/>
</dbReference>
<dbReference type="GO" id="GO:0008965">
    <property type="term" value="F:phosphoenolpyruvate-protein phosphotransferase activity"/>
    <property type="evidence" value="ECO:0007669"/>
    <property type="project" value="UniProtKB-EC"/>
</dbReference>
<keyword evidence="8" id="KW-0813">Transport</keyword>
<keyword evidence="15 19" id="KW-0460">Magnesium</keyword>
<evidence type="ECO:0000256" key="15">
    <source>
        <dbReference type="ARBA" id="ARBA00022842"/>
    </source>
</evidence>
<feature type="domain" description="PEP-utilising enzyme mobile" evidence="21">
    <location>
        <begin position="143"/>
        <end position="209"/>
    </location>
</feature>
<feature type="binding site" evidence="18">
    <location>
        <position position="314"/>
    </location>
    <ligand>
        <name>phosphoenolpyruvate</name>
        <dbReference type="ChEBI" id="CHEBI:58702"/>
    </ligand>
</feature>
<comment type="similarity">
    <text evidence="5">Belongs to the PEP-utilizing enzyme family.</text>
</comment>
<evidence type="ECO:0000256" key="1">
    <source>
        <dbReference type="ARBA" id="ARBA00000683"/>
    </source>
</evidence>
<sequence>MEIIKLNPRYIVSEGYAYGTLKCIEREIEPSKDLEIALDSLRESAKRLIRKLDAEYLPTPETLEIREIHKMILNDPLLWSEIESHAKNGKISIEELLKVRDKIINMLLETKNPLIMERQYDIKDIFNALITEISGEKRVKISPTDIVYLEEVYPSDVVELYKNRVGAILSRKGSHTSHAAILAMSLEIPYIYNVPDLHRYKDHQIFVDAVYGKLIIDPTPEQEQEIQKIINEYQKEKKELEKYSKLRFEEILVMANIGFPQEIEIAKKKGADGVGLFRTEFLFLNREHPPSEEEQFLIYKKVLEAFYPDMVIIRLLDIGGDKQIPYIEMPREENPFLGVRGIRFLLKHKDILITQLRALLRASRYGNLGILIPMVTKPEEVISVKKIIEKVREEIEEKSNFKIGIMVEVPAVIFSIEEFVPYIDFVSIGTNDLTQYMFAADRNNIEVSEYYDDESNVILTTIKLVADKLSKTSIPIAVCGELAGKPHMVEPLLKIGVKEFSVTPSKIPKIKKQIYNVISSKAYSKT</sequence>
<dbReference type="PANTHER" id="PTHR46244:SF3">
    <property type="entry name" value="PHOSPHOENOLPYRUVATE-PROTEIN PHOSPHOTRANSFERASE"/>
    <property type="match status" value="1"/>
</dbReference>
<dbReference type="InterPro" id="IPR040442">
    <property type="entry name" value="Pyrv_kinase-like_dom_sf"/>
</dbReference>
<evidence type="ECO:0000256" key="2">
    <source>
        <dbReference type="ARBA" id="ARBA00001946"/>
    </source>
</evidence>
<dbReference type="InterPro" id="IPR050499">
    <property type="entry name" value="PEP-utilizing_PTS_enzyme"/>
</dbReference>
<proteinExistence type="inferred from homology"/>
<dbReference type="EMBL" id="LGFD01000044">
    <property type="protein sequence ID" value="KUK16962.1"/>
    <property type="molecule type" value="Genomic_DNA"/>
</dbReference>
<protein>
    <recommendedName>
        <fullName evidence="7">Phosphoenolpyruvate-protein phosphotransferase</fullName>
        <ecNumber evidence="6">2.7.3.9</ecNumber>
    </recommendedName>
    <alternativeName>
        <fullName evidence="16">Phosphotransferase system, enzyme I</fullName>
    </alternativeName>
</protein>
<evidence type="ECO:0000256" key="5">
    <source>
        <dbReference type="ARBA" id="ARBA00007837"/>
    </source>
</evidence>
<evidence type="ECO:0000256" key="4">
    <source>
        <dbReference type="ARBA" id="ARBA00004496"/>
    </source>
</evidence>
<dbReference type="InterPro" id="IPR000121">
    <property type="entry name" value="PEP_util_C"/>
</dbReference>
<evidence type="ECO:0000256" key="6">
    <source>
        <dbReference type="ARBA" id="ARBA00012232"/>
    </source>
</evidence>
<dbReference type="Gene3D" id="3.20.20.60">
    <property type="entry name" value="Phosphoenolpyruvate-binding domains"/>
    <property type="match status" value="1"/>
</dbReference>
<dbReference type="PATRIC" id="fig|172049.5.peg.1607"/>
<reference evidence="25" key="1">
    <citation type="journal article" date="2015" name="MBio">
        <title>Genome-Resolved Metagenomic Analysis Reveals Roles for Candidate Phyla and Other Microbial Community Members in Biogeochemical Transformations in Oil Reservoirs.</title>
        <authorList>
            <person name="Hu P."/>
            <person name="Tom L."/>
            <person name="Singh A."/>
            <person name="Thomas B.C."/>
            <person name="Baker B.J."/>
            <person name="Piceno Y.M."/>
            <person name="Andersen G.L."/>
            <person name="Banfield J.F."/>
        </authorList>
    </citation>
    <scope>NUCLEOTIDE SEQUENCE [LARGE SCALE GENOMIC DNA]</scope>
</reference>
<dbReference type="SUPFAM" id="SSF47831">
    <property type="entry name" value="Enzyme I of the PEP:sugar phosphotransferase system HPr-binding (sub)domain"/>
    <property type="match status" value="1"/>
</dbReference>
<evidence type="ECO:0000256" key="9">
    <source>
        <dbReference type="ARBA" id="ARBA00022490"/>
    </source>
</evidence>
<dbReference type="GO" id="GO:0046872">
    <property type="term" value="F:metal ion binding"/>
    <property type="evidence" value="ECO:0007669"/>
    <property type="project" value="UniProtKB-KW"/>
</dbReference>
<keyword evidence="11 24" id="KW-0808">Transferase</keyword>
<comment type="subcellular location">
    <subcellularLocation>
        <location evidence="4">Cytoplasm</location>
    </subcellularLocation>
</comment>
<dbReference type="Gene3D" id="3.50.30.10">
    <property type="entry name" value="Phosphohistidine domain"/>
    <property type="match status" value="1"/>
</dbReference>
<feature type="binding site" evidence="18">
    <location>
        <begin position="431"/>
        <end position="432"/>
    </location>
    <ligand>
        <name>phosphoenolpyruvate</name>
        <dbReference type="ChEBI" id="CHEBI:58702"/>
    </ligand>
</feature>
<evidence type="ECO:0000256" key="12">
    <source>
        <dbReference type="ARBA" id="ARBA00022683"/>
    </source>
</evidence>
<dbReference type="InterPro" id="IPR024692">
    <property type="entry name" value="PTS_EI"/>
</dbReference>
<dbReference type="Pfam" id="PF02896">
    <property type="entry name" value="PEP-utilizers_C"/>
    <property type="match status" value="1"/>
</dbReference>
<dbReference type="PIRSF" id="PIRSF000732">
    <property type="entry name" value="PTS_enzyme_I"/>
    <property type="match status" value="1"/>
</dbReference>
<keyword evidence="20" id="KW-0175">Coiled coil</keyword>
<evidence type="ECO:0000313" key="25">
    <source>
        <dbReference type="Proteomes" id="UP000053911"/>
    </source>
</evidence>
<dbReference type="EC" id="2.7.3.9" evidence="6"/>
<gene>
    <name evidence="24" type="ORF">XD54_1742</name>
</gene>
<keyword evidence="10" id="KW-0762">Sugar transport</keyword>
<comment type="catalytic activity">
    <reaction evidence="1">
        <text>L-histidyl-[protein] + phosphoenolpyruvate = N(pros)-phospho-L-histidyl-[protein] + pyruvate</text>
        <dbReference type="Rhea" id="RHEA:23880"/>
        <dbReference type="Rhea" id="RHEA-COMP:9745"/>
        <dbReference type="Rhea" id="RHEA-COMP:9746"/>
        <dbReference type="ChEBI" id="CHEBI:15361"/>
        <dbReference type="ChEBI" id="CHEBI:29979"/>
        <dbReference type="ChEBI" id="CHEBI:58702"/>
        <dbReference type="ChEBI" id="CHEBI:64837"/>
        <dbReference type="EC" id="2.7.3.9"/>
    </reaction>
</comment>
<dbReference type="InterPro" id="IPR036618">
    <property type="entry name" value="PtsI_HPr-bd_sf"/>
</dbReference>
<dbReference type="RefSeq" id="WP_052315932.1">
    <property type="nucleotide sequence ID" value="NZ_LGFD01000044.1"/>
</dbReference>
<organism evidence="24 25">
    <name type="scientific">Thermococcus sibiricus</name>
    <dbReference type="NCBI Taxonomy" id="172049"/>
    <lineage>
        <taxon>Archaea</taxon>
        <taxon>Methanobacteriati</taxon>
        <taxon>Methanobacteriota</taxon>
        <taxon>Thermococci</taxon>
        <taxon>Thermococcales</taxon>
        <taxon>Thermococcaceae</taxon>
        <taxon>Thermococcus</taxon>
    </lineage>
</organism>
<evidence type="ECO:0000256" key="19">
    <source>
        <dbReference type="PIRSR" id="PIRSR000732-3"/>
    </source>
</evidence>
<dbReference type="InterPro" id="IPR006318">
    <property type="entry name" value="PTS_EI-like"/>
</dbReference>
<keyword evidence="24" id="KW-0670">Pyruvate</keyword>
<feature type="binding site" evidence="19">
    <location>
        <position position="408"/>
    </location>
    <ligand>
        <name>Mg(2+)</name>
        <dbReference type="ChEBI" id="CHEBI:18420"/>
    </ligand>
</feature>
<dbReference type="Pfam" id="PF05524">
    <property type="entry name" value="PEP-utilisers_N"/>
    <property type="match status" value="1"/>
</dbReference>
<name>A0A101EKB3_9EURY</name>
<evidence type="ECO:0000256" key="7">
    <source>
        <dbReference type="ARBA" id="ARBA00016544"/>
    </source>
</evidence>
<dbReference type="InterPro" id="IPR015813">
    <property type="entry name" value="Pyrv/PenolPyrv_kinase-like_dom"/>
</dbReference>
<dbReference type="SUPFAM" id="SSF51621">
    <property type="entry name" value="Phosphoenolpyruvate/pyruvate domain"/>
    <property type="match status" value="1"/>
</dbReference>
<comment type="caution">
    <text evidence="24">The sequence shown here is derived from an EMBL/GenBank/DDBJ whole genome shotgun (WGS) entry which is preliminary data.</text>
</comment>
<evidence type="ECO:0000259" key="21">
    <source>
        <dbReference type="Pfam" id="PF00391"/>
    </source>
</evidence>
<dbReference type="PRINTS" id="PR01736">
    <property type="entry name" value="PHPHTRNFRASE"/>
</dbReference>
<keyword evidence="9" id="KW-0963">Cytoplasm</keyword>
<evidence type="ECO:0000259" key="23">
    <source>
        <dbReference type="Pfam" id="PF05524"/>
    </source>
</evidence>
<feature type="coiled-coil region" evidence="20">
    <location>
        <begin position="219"/>
        <end position="246"/>
    </location>
</feature>
<evidence type="ECO:0000256" key="14">
    <source>
        <dbReference type="ARBA" id="ARBA00022777"/>
    </source>
</evidence>
<keyword evidence="13 19" id="KW-0479">Metal-binding</keyword>
<keyword evidence="14" id="KW-0418">Kinase</keyword>
<dbReference type="GO" id="GO:0009401">
    <property type="term" value="P:phosphoenolpyruvate-dependent sugar phosphotransferase system"/>
    <property type="evidence" value="ECO:0007669"/>
    <property type="project" value="UniProtKB-KW"/>
</dbReference>
<dbReference type="Pfam" id="PF00391">
    <property type="entry name" value="PEP-utilizers"/>
    <property type="match status" value="1"/>
</dbReference>
<keyword evidence="12" id="KW-0598">Phosphotransferase system</keyword>
<feature type="domain" description="PEP-utilising enzyme C-terminal" evidence="22">
    <location>
        <begin position="247"/>
        <end position="516"/>
    </location>
</feature>
<dbReference type="GO" id="GO:0005737">
    <property type="term" value="C:cytoplasm"/>
    <property type="evidence" value="ECO:0007669"/>
    <property type="project" value="UniProtKB-SubCell"/>
</dbReference>
<feature type="binding site" evidence="19">
    <location>
        <position position="432"/>
    </location>
    <ligand>
        <name>Mg(2+)</name>
        <dbReference type="ChEBI" id="CHEBI:18420"/>
    </ligand>
</feature>
<evidence type="ECO:0000313" key="24">
    <source>
        <dbReference type="EMBL" id="KUK16962.1"/>
    </source>
</evidence>